<comment type="similarity">
    <text evidence="1">Belongs to the C/M/P thioester hydrolase family.</text>
</comment>
<sequence>MAQVAWGELHIEALLALDATGEGRWRSRHGDANLNGRSYGGQLLGQAMMAALKDVPAGRQATMMQFLFLQGAMPDEGVNFEVTTLQEGKRFSSRRVSGSQGNGRTVLDAQVTCALPLDAPEHAAPSSAPADERPEDLPQLADIDPALVGGLTRLGGYSQDHKPSIEFRIPDPLRQLSSMHMGGRFRFWMRAARPLPRDPHLHSAAFAYLSDWWLNFASLGLHLRDLGGRQLYISSLNHALWLHRPIQADQWLHVDGHSPCAQAGRGLSIGTVHDRQGHMLASMTQECLMAYAG</sequence>
<dbReference type="RefSeq" id="WP_204731884.1">
    <property type="nucleotide sequence ID" value="NZ_JAVDWE010000001.1"/>
</dbReference>
<feature type="domain" description="Acyl-CoA thioesterase-like N-terminal HotDog" evidence="3">
    <location>
        <begin position="36"/>
        <end position="113"/>
    </location>
</feature>
<dbReference type="InterPro" id="IPR049449">
    <property type="entry name" value="TesB_ACOT8-like_N"/>
</dbReference>
<dbReference type="InterPro" id="IPR003703">
    <property type="entry name" value="Acyl_CoA_thio"/>
</dbReference>
<evidence type="ECO:0000313" key="6">
    <source>
        <dbReference type="Proteomes" id="UP001265550"/>
    </source>
</evidence>
<organism evidence="5 6">
    <name type="scientific">Hydrogenophaga laconesensis</name>
    <dbReference type="NCBI Taxonomy" id="1805971"/>
    <lineage>
        <taxon>Bacteria</taxon>
        <taxon>Pseudomonadati</taxon>
        <taxon>Pseudomonadota</taxon>
        <taxon>Betaproteobacteria</taxon>
        <taxon>Burkholderiales</taxon>
        <taxon>Comamonadaceae</taxon>
        <taxon>Hydrogenophaga</taxon>
    </lineage>
</organism>
<keyword evidence="2 5" id="KW-0378">Hydrolase</keyword>
<evidence type="ECO:0000259" key="4">
    <source>
        <dbReference type="Pfam" id="PF20789"/>
    </source>
</evidence>
<feature type="domain" description="Acyl-CoA thioesterase-like C-terminal" evidence="4">
    <location>
        <begin position="135"/>
        <end position="289"/>
    </location>
</feature>
<reference evidence="5 6" key="1">
    <citation type="submission" date="2023-07" db="EMBL/GenBank/DDBJ databases">
        <title>Sorghum-associated microbial communities from plants grown in Nebraska, USA.</title>
        <authorList>
            <person name="Schachtman D."/>
        </authorList>
    </citation>
    <scope>NUCLEOTIDE SEQUENCE [LARGE SCALE GENOMIC DNA]</scope>
    <source>
        <strain evidence="5 6">BE240</strain>
    </source>
</reference>
<dbReference type="Pfam" id="PF13622">
    <property type="entry name" value="4HBT_3"/>
    <property type="match status" value="1"/>
</dbReference>
<accession>A0ABU1V6N5</accession>
<evidence type="ECO:0000256" key="1">
    <source>
        <dbReference type="ARBA" id="ARBA00006538"/>
    </source>
</evidence>
<dbReference type="EMBL" id="JAVDWE010000001">
    <property type="protein sequence ID" value="MDR7093123.1"/>
    <property type="molecule type" value="Genomic_DNA"/>
</dbReference>
<dbReference type="InterPro" id="IPR029069">
    <property type="entry name" value="HotDog_dom_sf"/>
</dbReference>
<dbReference type="PANTHER" id="PTHR11066:SF34">
    <property type="entry name" value="ACYL-COENZYME A THIOESTERASE 8"/>
    <property type="match status" value="1"/>
</dbReference>
<name>A0ABU1V6N5_9BURK</name>
<gene>
    <name evidence="5" type="ORF">J2X09_000846</name>
</gene>
<dbReference type="InterPro" id="IPR049450">
    <property type="entry name" value="ACOT8-like_C"/>
</dbReference>
<proteinExistence type="inferred from homology"/>
<dbReference type="EC" id="3.1.2.-" evidence="5"/>
<dbReference type="InterPro" id="IPR042171">
    <property type="entry name" value="Acyl-CoA_hotdog"/>
</dbReference>
<dbReference type="Gene3D" id="2.40.160.210">
    <property type="entry name" value="Acyl-CoA thioesterase, double hotdog domain"/>
    <property type="match status" value="1"/>
</dbReference>
<dbReference type="SUPFAM" id="SSF54637">
    <property type="entry name" value="Thioesterase/thiol ester dehydrase-isomerase"/>
    <property type="match status" value="2"/>
</dbReference>
<dbReference type="CDD" id="cd03445">
    <property type="entry name" value="Thioesterase_II_repeat2"/>
    <property type="match status" value="1"/>
</dbReference>
<comment type="caution">
    <text evidence="5">The sequence shown here is derived from an EMBL/GenBank/DDBJ whole genome shotgun (WGS) entry which is preliminary data.</text>
</comment>
<dbReference type="GO" id="GO:0016787">
    <property type="term" value="F:hydrolase activity"/>
    <property type="evidence" value="ECO:0007669"/>
    <property type="project" value="UniProtKB-KW"/>
</dbReference>
<dbReference type="Pfam" id="PF20789">
    <property type="entry name" value="4HBT_3C"/>
    <property type="match status" value="1"/>
</dbReference>
<protein>
    <submittedName>
        <fullName evidence="5">Acyl-CoA thioesterase-2</fullName>
        <ecNumber evidence="5">3.1.2.-</ecNumber>
    </submittedName>
</protein>
<keyword evidence="6" id="KW-1185">Reference proteome</keyword>
<dbReference type="Proteomes" id="UP001265550">
    <property type="component" value="Unassembled WGS sequence"/>
</dbReference>
<evidence type="ECO:0000313" key="5">
    <source>
        <dbReference type="EMBL" id="MDR7093123.1"/>
    </source>
</evidence>
<dbReference type="CDD" id="cd03444">
    <property type="entry name" value="Thioesterase_II_repeat1"/>
    <property type="match status" value="1"/>
</dbReference>
<evidence type="ECO:0000259" key="3">
    <source>
        <dbReference type="Pfam" id="PF13622"/>
    </source>
</evidence>
<evidence type="ECO:0000256" key="2">
    <source>
        <dbReference type="ARBA" id="ARBA00022801"/>
    </source>
</evidence>
<dbReference type="PANTHER" id="PTHR11066">
    <property type="entry name" value="ACYL-COA THIOESTERASE"/>
    <property type="match status" value="1"/>
</dbReference>